<dbReference type="EMBL" id="JAUMVS010000005">
    <property type="protein sequence ID" value="MDO4841200.1"/>
    <property type="molecule type" value="Genomic_DNA"/>
</dbReference>
<sequence length="179" mass="18749">MAEVKKILVGVTGSISAYKTCSVVRAFVKAGHSVTVVATPAALEFVGEITWRSLSQNHVVTDFFNDEVSPNPHIKFSQEADLFLIAPASANTIAKLACGFADNVLTGCALAATCPILVAPAMNTKMFENAATQENIAKLKSRGIEIVEPETGVLACGGVGKGNLASVDTLVDACMKHLQ</sequence>
<evidence type="ECO:0000313" key="2">
    <source>
        <dbReference type="EMBL" id="MDO4841200.1"/>
    </source>
</evidence>
<dbReference type="InterPro" id="IPR036551">
    <property type="entry name" value="Flavin_trans-like"/>
</dbReference>
<proteinExistence type="predicted"/>
<dbReference type="Gene3D" id="3.40.50.1950">
    <property type="entry name" value="Flavin prenyltransferase-like"/>
    <property type="match status" value="1"/>
</dbReference>
<organism evidence="2 3">
    <name type="scientific">Phoenicibacter congonensis</name>
    <dbReference type="NCBI Taxonomy" id="1944646"/>
    <lineage>
        <taxon>Bacteria</taxon>
        <taxon>Bacillati</taxon>
        <taxon>Actinomycetota</taxon>
        <taxon>Coriobacteriia</taxon>
        <taxon>Eggerthellales</taxon>
        <taxon>Eggerthellaceae</taxon>
        <taxon>Phoenicibacter</taxon>
    </lineage>
</organism>
<dbReference type="Pfam" id="PF02441">
    <property type="entry name" value="Flavoprotein"/>
    <property type="match status" value="1"/>
</dbReference>
<keyword evidence="3" id="KW-1185">Reference proteome</keyword>
<dbReference type="SUPFAM" id="SSF52507">
    <property type="entry name" value="Homo-oligomeric flavin-containing Cys decarboxylases, HFCD"/>
    <property type="match status" value="1"/>
</dbReference>
<comment type="caution">
    <text evidence="2">The sequence shown here is derived from an EMBL/GenBank/DDBJ whole genome shotgun (WGS) entry which is preliminary data.</text>
</comment>
<dbReference type="GO" id="GO:0015937">
    <property type="term" value="P:coenzyme A biosynthetic process"/>
    <property type="evidence" value="ECO:0007669"/>
    <property type="project" value="TreeGrafter"/>
</dbReference>
<dbReference type="PANTHER" id="PTHR14359:SF6">
    <property type="entry name" value="PHOSPHOPANTOTHENOYLCYSTEINE DECARBOXYLASE"/>
    <property type="match status" value="1"/>
</dbReference>
<dbReference type="GO" id="GO:0004633">
    <property type="term" value="F:phosphopantothenoylcysteine decarboxylase activity"/>
    <property type="evidence" value="ECO:0007669"/>
    <property type="project" value="TreeGrafter"/>
</dbReference>
<evidence type="ECO:0000259" key="1">
    <source>
        <dbReference type="Pfam" id="PF02441"/>
    </source>
</evidence>
<name>A0AA43U8K1_9ACTN</name>
<reference evidence="2" key="1">
    <citation type="submission" date="2023-07" db="EMBL/GenBank/DDBJ databases">
        <title>Between Cages and Wild: Unraveling the Impact of Captivity on Animal Microbiomes and Antimicrobial Resistance.</title>
        <authorList>
            <person name="Schmartz G.P."/>
            <person name="Rehner J."/>
            <person name="Schuff M.J."/>
            <person name="Becker S.L."/>
            <person name="Kravczyk M."/>
            <person name="Gurevich A."/>
            <person name="Francke R."/>
            <person name="Mueller R."/>
            <person name="Keller V."/>
            <person name="Keller A."/>
        </authorList>
    </citation>
    <scope>NUCLEOTIDE SEQUENCE</scope>
    <source>
        <strain evidence="2">S12M_St_49</strain>
    </source>
</reference>
<dbReference type="GO" id="GO:0071513">
    <property type="term" value="C:phosphopantothenoylcysteine decarboxylase complex"/>
    <property type="evidence" value="ECO:0007669"/>
    <property type="project" value="TreeGrafter"/>
</dbReference>
<dbReference type="InterPro" id="IPR003382">
    <property type="entry name" value="Flavoprotein"/>
</dbReference>
<protein>
    <submittedName>
        <fullName evidence="2">Flavoprotein</fullName>
    </submittedName>
</protein>
<evidence type="ECO:0000313" key="3">
    <source>
        <dbReference type="Proteomes" id="UP001168575"/>
    </source>
</evidence>
<dbReference type="Proteomes" id="UP001168575">
    <property type="component" value="Unassembled WGS sequence"/>
</dbReference>
<accession>A0AA43U8K1</accession>
<gene>
    <name evidence="2" type="ORF">Q3982_00785</name>
</gene>
<feature type="domain" description="Flavoprotein" evidence="1">
    <location>
        <begin position="5"/>
        <end position="176"/>
    </location>
</feature>
<dbReference type="AlphaFoldDB" id="A0AA43U8K1"/>
<dbReference type="GO" id="GO:0010181">
    <property type="term" value="F:FMN binding"/>
    <property type="evidence" value="ECO:0007669"/>
    <property type="project" value="TreeGrafter"/>
</dbReference>
<dbReference type="PANTHER" id="PTHR14359">
    <property type="entry name" value="HOMO-OLIGOMERIC FLAVIN CONTAINING CYS DECARBOXYLASE FAMILY"/>
    <property type="match status" value="1"/>
</dbReference>